<dbReference type="AlphaFoldDB" id="A0A165EJM2"/>
<dbReference type="EMBL" id="KV426136">
    <property type="protein sequence ID" value="KZV87087.1"/>
    <property type="molecule type" value="Genomic_DNA"/>
</dbReference>
<proteinExistence type="predicted"/>
<protein>
    <submittedName>
        <fullName evidence="2">Uncharacterized protein</fullName>
    </submittedName>
</protein>
<evidence type="ECO:0000313" key="2">
    <source>
        <dbReference type="EMBL" id="KZV87087.1"/>
    </source>
</evidence>
<gene>
    <name evidence="2" type="ORF">EXIGLDRAFT_840261</name>
</gene>
<dbReference type="Proteomes" id="UP000077266">
    <property type="component" value="Unassembled WGS sequence"/>
</dbReference>
<name>A0A165EJM2_EXIGL</name>
<sequence length="457" mass="50681">MAKFLTQAEMEARMPGLPRPRAASHTASANPDGAPILNPNHDPRAHSRSQQTGPSMQHAYAYQGHVPQYPYHAAGHYIDPYAAFHESAAALGDRVIPPMPSAEPAAEAPPVPEEGAIFTMPRGGWRSLPLAPESVLRRQRRRSEQTRRDYYDNEDDEEEMRARRALRRAQTERRASLSRARVPMAMTPTTAASSLTNGYVALSLRGSDTLKIANLRGDATAVGEYLRGAIEYYWPLGCSVTRDAFNTIAFKLRGRPWTASGEEGWNAKRVITRVYTILATHGYSFVCSTNTGALLSSPVQLFMPDDQRSLQATAVYLGMSVAPNKRKITLIDVPAPLAHKMRELIRNYFPDCSVNDAPPRSAAYVAPPIEDVRDRLLEEGFVVIRTPGLFHNMTIPQLGAPRPYESSGVNVIGHIQHLLNMSAFQICATIPLDLPLVSLRRRELILYRCIGRAWGGY</sequence>
<dbReference type="OrthoDB" id="3255427at2759"/>
<keyword evidence="3" id="KW-1185">Reference proteome</keyword>
<reference evidence="2 3" key="1">
    <citation type="journal article" date="2016" name="Mol. Biol. Evol.">
        <title>Comparative Genomics of Early-Diverging Mushroom-Forming Fungi Provides Insights into the Origins of Lignocellulose Decay Capabilities.</title>
        <authorList>
            <person name="Nagy L.G."/>
            <person name="Riley R."/>
            <person name="Tritt A."/>
            <person name="Adam C."/>
            <person name="Daum C."/>
            <person name="Floudas D."/>
            <person name="Sun H."/>
            <person name="Yadav J.S."/>
            <person name="Pangilinan J."/>
            <person name="Larsson K.H."/>
            <person name="Matsuura K."/>
            <person name="Barry K."/>
            <person name="Labutti K."/>
            <person name="Kuo R."/>
            <person name="Ohm R.A."/>
            <person name="Bhattacharya S.S."/>
            <person name="Shirouzu T."/>
            <person name="Yoshinaga Y."/>
            <person name="Martin F.M."/>
            <person name="Grigoriev I.V."/>
            <person name="Hibbett D.S."/>
        </authorList>
    </citation>
    <scope>NUCLEOTIDE SEQUENCE [LARGE SCALE GENOMIC DNA]</scope>
    <source>
        <strain evidence="2 3">HHB12029</strain>
    </source>
</reference>
<feature type="compositionally biased region" description="Basic and acidic residues" evidence="1">
    <location>
        <begin position="142"/>
        <end position="151"/>
    </location>
</feature>
<feature type="compositionally biased region" description="Pro residues" evidence="1">
    <location>
        <begin position="100"/>
        <end position="112"/>
    </location>
</feature>
<feature type="region of interest" description="Disordered" evidence="1">
    <location>
        <begin position="100"/>
        <end position="163"/>
    </location>
</feature>
<evidence type="ECO:0000313" key="3">
    <source>
        <dbReference type="Proteomes" id="UP000077266"/>
    </source>
</evidence>
<dbReference type="PANTHER" id="PTHR38696:SF1">
    <property type="entry name" value="MEDIATOR OF RNA POLYMERASE II TRANSCRIPTION SUBUNIT 13"/>
    <property type="match status" value="1"/>
</dbReference>
<feature type="region of interest" description="Disordered" evidence="1">
    <location>
        <begin position="1"/>
        <end position="56"/>
    </location>
</feature>
<evidence type="ECO:0000256" key="1">
    <source>
        <dbReference type="SAM" id="MobiDB-lite"/>
    </source>
</evidence>
<dbReference type="InParanoid" id="A0A165EJM2"/>
<organism evidence="2 3">
    <name type="scientific">Exidia glandulosa HHB12029</name>
    <dbReference type="NCBI Taxonomy" id="1314781"/>
    <lineage>
        <taxon>Eukaryota</taxon>
        <taxon>Fungi</taxon>
        <taxon>Dikarya</taxon>
        <taxon>Basidiomycota</taxon>
        <taxon>Agaricomycotina</taxon>
        <taxon>Agaricomycetes</taxon>
        <taxon>Auriculariales</taxon>
        <taxon>Exidiaceae</taxon>
        <taxon>Exidia</taxon>
    </lineage>
</organism>
<accession>A0A165EJM2</accession>
<dbReference type="PANTHER" id="PTHR38696">
    <property type="entry name" value="MEDIATOR OF RNA POLYMERASE II TRANSCRIPTION SUBUNIT 13"/>
    <property type="match status" value="1"/>
</dbReference>